<name>A0ABV9Z6D6_9PSEU</name>
<dbReference type="PROSITE" id="PS50043">
    <property type="entry name" value="HTH_LUXR_2"/>
    <property type="match status" value="1"/>
</dbReference>
<dbReference type="InterPro" id="IPR000792">
    <property type="entry name" value="Tscrpt_reg_LuxR_C"/>
</dbReference>
<dbReference type="Gene3D" id="3.40.50.2300">
    <property type="match status" value="1"/>
</dbReference>
<feature type="domain" description="HTH luxR-type" evidence="6">
    <location>
        <begin position="146"/>
        <end position="211"/>
    </location>
</feature>
<protein>
    <submittedName>
        <fullName evidence="8">Response regulator</fullName>
    </submittedName>
</protein>
<evidence type="ECO:0000256" key="1">
    <source>
        <dbReference type="ARBA" id="ARBA00022553"/>
    </source>
</evidence>
<dbReference type="Pfam" id="PF00196">
    <property type="entry name" value="GerE"/>
    <property type="match status" value="1"/>
</dbReference>
<reference evidence="9" key="1">
    <citation type="journal article" date="2019" name="Int. J. Syst. Evol. Microbiol.">
        <title>The Global Catalogue of Microorganisms (GCM) 10K type strain sequencing project: providing services to taxonomists for standard genome sequencing and annotation.</title>
        <authorList>
            <consortium name="The Broad Institute Genomics Platform"/>
            <consortium name="The Broad Institute Genome Sequencing Center for Infectious Disease"/>
            <person name="Wu L."/>
            <person name="Ma J."/>
        </authorList>
    </citation>
    <scope>NUCLEOTIDE SEQUENCE [LARGE SCALE GENOMIC DNA]</scope>
    <source>
        <strain evidence="9">XZYJ18</strain>
    </source>
</reference>
<dbReference type="SMART" id="SM00448">
    <property type="entry name" value="REC"/>
    <property type="match status" value="1"/>
</dbReference>
<evidence type="ECO:0000256" key="5">
    <source>
        <dbReference type="PROSITE-ProRule" id="PRU00169"/>
    </source>
</evidence>
<evidence type="ECO:0000313" key="9">
    <source>
        <dbReference type="Proteomes" id="UP001596175"/>
    </source>
</evidence>
<dbReference type="InterPro" id="IPR016032">
    <property type="entry name" value="Sig_transdc_resp-reg_C-effctor"/>
</dbReference>
<sequence length="213" mass="22034">MSRPPIRVVLADDHPVVRRGLAALLESVEGVEVVGQAATGREAVREAQLLAPDVVLMDVQMPDLDGVEASRRIATASPGVAVLVLTMHDDDETVVAALRAGARGYLLKGADQEEIRRAVHAVVAGEMIVAPGAAAHVLARLSAPAPTVPFPELTAREREVLAAMAQGRRNGAIAAELGLAAKTVGNHVSAILAKLGVETRAEAVVVARRGGLG</sequence>
<proteinExistence type="predicted"/>
<dbReference type="SMART" id="SM00421">
    <property type="entry name" value="HTH_LUXR"/>
    <property type="match status" value="1"/>
</dbReference>
<evidence type="ECO:0000313" key="8">
    <source>
        <dbReference type="EMBL" id="MFC5137093.1"/>
    </source>
</evidence>
<dbReference type="InterPro" id="IPR011006">
    <property type="entry name" value="CheY-like_superfamily"/>
</dbReference>
<dbReference type="InterPro" id="IPR039420">
    <property type="entry name" value="WalR-like"/>
</dbReference>
<dbReference type="PANTHER" id="PTHR43214">
    <property type="entry name" value="TWO-COMPONENT RESPONSE REGULATOR"/>
    <property type="match status" value="1"/>
</dbReference>
<evidence type="ECO:0000259" key="6">
    <source>
        <dbReference type="PROSITE" id="PS50043"/>
    </source>
</evidence>
<dbReference type="CDD" id="cd17535">
    <property type="entry name" value="REC_NarL-like"/>
    <property type="match status" value="1"/>
</dbReference>
<dbReference type="PRINTS" id="PR00038">
    <property type="entry name" value="HTHLUXR"/>
</dbReference>
<keyword evidence="3" id="KW-0238">DNA-binding</keyword>
<accession>A0ABV9Z6D6</accession>
<evidence type="ECO:0000256" key="4">
    <source>
        <dbReference type="ARBA" id="ARBA00023163"/>
    </source>
</evidence>
<dbReference type="EMBL" id="JBHSKG010000001">
    <property type="protein sequence ID" value="MFC5137093.1"/>
    <property type="molecule type" value="Genomic_DNA"/>
</dbReference>
<dbReference type="CDD" id="cd06170">
    <property type="entry name" value="LuxR_C_like"/>
    <property type="match status" value="1"/>
</dbReference>
<evidence type="ECO:0000256" key="2">
    <source>
        <dbReference type="ARBA" id="ARBA00023015"/>
    </source>
</evidence>
<comment type="caution">
    <text evidence="8">The sequence shown here is derived from an EMBL/GenBank/DDBJ whole genome shotgun (WGS) entry which is preliminary data.</text>
</comment>
<keyword evidence="2" id="KW-0805">Transcription regulation</keyword>
<gene>
    <name evidence="8" type="ORF">ACFPK1_02525</name>
</gene>
<dbReference type="Pfam" id="PF00072">
    <property type="entry name" value="Response_reg"/>
    <property type="match status" value="1"/>
</dbReference>
<dbReference type="SUPFAM" id="SSF46894">
    <property type="entry name" value="C-terminal effector domain of the bipartite response regulators"/>
    <property type="match status" value="1"/>
</dbReference>
<organism evidence="8 9">
    <name type="scientific">Actinomycetospora rhizophila</name>
    <dbReference type="NCBI Taxonomy" id="1416876"/>
    <lineage>
        <taxon>Bacteria</taxon>
        <taxon>Bacillati</taxon>
        <taxon>Actinomycetota</taxon>
        <taxon>Actinomycetes</taxon>
        <taxon>Pseudonocardiales</taxon>
        <taxon>Pseudonocardiaceae</taxon>
        <taxon>Actinomycetospora</taxon>
    </lineage>
</organism>
<keyword evidence="9" id="KW-1185">Reference proteome</keyword>
<evidence type="ECO:0000259" key="7">
    <source>
        <dbReference type="PROSITE" id="PS50110"/>
    </source>
</evidence>
<dbReference type="SUPFAM" id="SSF52172">
    <property type="entry name" value="CheY-like"/>
    <property type="match status" value="1"/>
</dbReference>
<feature type="domain" description="Response regulatory" evidence="7">
    <location>
        <begin position="7"/>
        <end position="123"/>
    </location>
</feature>
<dbReference type="InterPro" id="IPR058245">
    <property type="entry name" value="NreC/VraR/RcsB-like_REC"/>
</dbReference>
<dbReference type="RefSeq" id="WP_378019310.1">
    <property type="nucleotide sequence ID" value="NZ_JBHSKG010000001.1"/>
</dbReference>
<keyword evidence="4" id="KW-0804">Transcription</keyword>
<dbReference type="PROSITE" id="PS50110">
    <property type="entry name" value="RESPONSE_REGULATORY"/>
    <property type="match status" value="1"/>
</dbReference>
<dbReference type="Proteomes" id="UP001596175">
    <property type="component" value="Unassembled WGS sequence"/>
</dbReference>
<feature type="modified residue" description="4-aspartylphosphate" evidence="5">
    <location>
        <position position="58"/>
    </location>
</feature>
<keyword evidence="1 5" id="KW-0597">Phosphoprotein</keyword>
<dbReference type="InterPro" id="IPR001789">
    <property type="entry name" value="Sig_transdc_resp-reg_receiver"/>
</dbReference>
<dbReference type="PANTHER" id="PTHR43214:SF24">
    <property type="entry name" value="TRANSCRIPTIONAL REGULATORY PROTEIN NARL-RELATED"/>
    <property type="match status" value="1"/>
</dbReference>
<dbReference type="PROSITE" id="PS00622">
    <property type="entry name" value="HTH_LUXR_1"/>
    <property type="match status" value="1"/>
</dbReference>
<evidence type="ECO:0000256" key="3">
    <source>
        <dbReference type="ARBA" id="ARBA00023125"/>
    </source>
</evidence>